<dbReference type="Proteomes" id="UP001497516">
    <property type="component" value="Chromosome 1"/>
</dbReference>
<dbReference type="AlphaFoldDB" id="A0AAV2CPJ7"/>
<name>A0AAV2CPJ7_9ROSI</name>
<gene>
    <name evidence="4" type="ORF">LTRI10_LOCUS5591</name>
</gene>
<keyword evidence="5" id="KW-1185">Reference proteome</keyword>
<reference evidence="4 5" key="1">
    <citation type="submission" date="2024-04" db="EMBL/GenBank/DDBJ databases">
        <authorList>
            <person name="Fracassetti M."/>
        </authorList>
    </citation>
    <scope>NUCLEOTIDE SEQUENCE [LARGE SCALE GENOMIC DNA]</scope>
</reference>
<evidence type="ECO:0000256" key="2">
    <source>
        <dbReference type="ARBA" id="ARBA00022676"/>
    </source>
</evidence>
<evidence type="ECO:0000256" key="3">
    <source>
        <dbReference type="SAM" id="MobiDB-lite"/>
    </source>
</evidence>
<evidence type="ECO:0000256" key="1">
    <source>
        <dbReference type="ARBA" id="ARBA00009995"/>
    </source>
</evidence>
<dbReference type="SUPFAM" id="SSF53756">
    <property type="entry name" value="UDP-Glycosyltransferase/glycogen phosphorylase"/>
    <property type="match status" value="1"/>
</dbReference>
<dbReference type="GO" id="GO:0035251">
    <property type="term" value="F:UDP-glucosyltransferase activity"/>
    <property type="evidence" value="ECO:0007669"/>
    <property type="project" value="TreeGrafter"/>
</dbReference>
<evidence type="ECO:0000313" key="4">
    <source>
        <dbReference type="EMBL" id="CAL1358004.1"/>
    </source>
</evidence>
<feature type="compositionally biased region" description="Basic and acidic residues" evidence="3">
    <location>
        <begin position="93"/>
        <end position="102"/>
    </location>
</feature>
<keyword evidence="2" id="KW-0808">Transferase</keyword>
<feature type="region of interest" description="Disordered" evidence="3">
    <location>
        <begin position="145"/>
        <end position="187"/>
    </location>
</feature>
<accession>A0AAV2CPJ7</accession>
<organism evidence="4 5">
    <name type="scientific">Linum trigynum</name>
    <dbReference type="NCBI Taxonomy" id="586398"/>
    <lineage>
        <taxon>Eukaryota</taxon>
        <taxon>Viridiplantae</taxon>
        <taxon>Streptophyta</taxon>
        <taxon>Embryophyta</taxon>
        <taxon>Tracheophyta</taxon>
        <taxon>Spermatophyta</taxon>
        <taxon>Magnoliopsida</taxon>
        <taxon>eudicotyledons</taxon>
        <taxon>Gunneridae</taxon>
        <taxon>Pentapetalae</taxon>
        <taxon>rosids</taxon>
        <taxon>fabids</taxon>
        <taxon>Malpighiales</taxon>
        <taxon>Linaceae</taxon>
        <taxon>Linum</taxon>
    </lineage>
</organism>
<feature type="region of interest" description="Disordered" evidence="3">
    <location>
        <begin position="89"/>
        <end position="114"/>
    </location>
</feature>
<feature type="compositionally biased region" description="Gly residues" evidence="3">
    <location>
        <begin position="153"/>
        <end position="167"/>
    </location>
</feature>
<sequence length="187" mass="19967">MTIGKQKYYSVGPLCLAEVDDVCNDKKEVVLAAKPAWIQWLDEKLWEGKSVLYVAFGSQAEISEEQLEEIARRFRSDFLVGDKKGRRWVGGAHEGERDDSRRMGGPKGDTGSRQRGRVFESLRLELGDGGSLCWSADAGVADDGGATVECEDGGGGGEGGDQGGRFGENGVRTTGSAGECSEGVDGR</sequence>
<protein>
    <submittedName>
        <fullName evidence="4">Uncharacterized protein</fullName>
    </submittedName>
</protein>
<dbReference type="Gene3D" id="3.40.50.2000">
    <property type="entry name" value="Glycogen Phosphorylase B"/>
    <property type="match status" value="2"/>
</dbReference>
<dbReference type="PANTHER" id="PTHR48047:SF51">
    <property type="entry name" value="GLYCOSYLTRANSFERASE"/>
    <property type="match status" value="1"/>
</dbReference>
<dbReference type="EMBL" id="OZ034813">
    <property type="protein sequence ID" value="CAL1358004.1"/>
    <property type="molecule type" value="Genomic_DNA"/>
</dbReference>
<comment type="similarity">
    <text evidence="1">Belongs to the UDP-glycosyltransferase family.</text>
</comment>
<dbReference type="PANTHER" id="PTHR48047">
    <property type="entry name" value="GLYCOSYLTRANSFERASE"/>
    <property type="match status" value="1"/>
</dbReference>
<keyword evidence="2" id="KW-0328">Glycosyltransferase</keyword>
<evidence type="ECO:0000313" key="5">
    <source>
        <dbReference type="Proteomes" id="UP001497516"/>
    </source>
</evidence>
<proteinExistence type="inferred from homology"/>